<sequence length="138" mass="14879">MAVQVGPLEARMATVLMFLLILTTINGGFNGGVMIISARDPMCGASDEWFCSPNDSAHPDIKVQLTPSTACQPFYSSSGDVPDGYVHSSCADAYVANSKCDDCLKTATEVISDHCYGKDGAQYGTEHCCVRYEKEKFC</sequence>
<dbReference type="PROSITE" id="PS51473">
    <property type="entry name" value="GNK2"/>
    <property type="match status" value="1"/>
</dbReference>
<keyword evidence="2" id="KW-0677">Repeat</keyword>
<name>A0AAV2CME6_9ROSI</name>
<keyword evidence="3" id="KW-1133">Transmembrane helix</keyword>
<keyword evidence="3" id="KW-0812">Transmembrane</keyword>
<feature type="domain" description="Gnk2-homologous" evidence="4">
    <location>
        <begin position="36"/>
        <end position="137"/>
    </location>
</feature>
<evidence type="ECO:0000313" key="6">
    <source>
        <dbReference type="Proteomes" id="UP001497516"/>
    </source>
</evidence>
<evidence type="ECO:0000256" key="2">
    <source>
        <dbReference type="ARBA" id="ARBA00022737"/>
    </source>
</evidence>
<keyword evidence="1" id="KW-0732">Signal</keyword>
<dbReference type="InterPro" id="IPR002902">
    <property type="entry name" value="GNK2"/>
</dbReference>
<keyword evidence="6" id="KW-1185">Reference proteome</keyword>
<dbReference type="Gene3D" id="3.30.430.20">
    <property type="entry name" value="Gnk2 domain, C-X8-C-X2-C motif"/>
    <property type="match status" value="1"/>
</dbReference>
<proteinExistence type="predicted"/>
<dbReference type="AlphaFoldDB" id="A0AAV2CME6"/>
<evidence type="ECO:0000259" key="4">
    <source>
        <dbReference type="PROSITE" id="PS51473"/>
    </source>
</evidence>
<dbReference type="Pfam" id="PF01657">
    <property type="entry name" value="Stress-antifung"/>
    <property type="match status" value="1"/>
</dbReference>
<organism evidence="5 6">
    <name type="scientific">Linum trigynum</name>
    <dbReference type="NCBI Taxonomy" id="586398"/>
    <lineage>
        <taxon>Eukaryota</taxon>
        <taxon>Viridiplantae</taxon>
        <taxon>Streptophyta</taxon>
        <taxon>Embryophyta</taxon>
        <taxon>Tracheophyta</taxon>
        <taxon>Spermatophyta</taxon>
        <taxon>Magnoliopsida</taxon>
        <taxon>eudicotyledons</taxon>
        <taxon>Gunneridae</taxon>
        <taxon>Pentapetalae</taxon>
        <taxon>rosids</taxon>
        <taxon>fabids</taxon>
        <taxon>Malpighiales</taxon>
        <taxon>Linaceae</taxon>
        <taxon>Linum</taxon>
    </lineage>
</organism>
<feature type="transmembrane region" description="Helical" evidence="3">
    <location>
        <begin position="12"/>
        <end position="36"/>
    </location>
</feature>
<evidence type="ECO:0000313" key="5">
    <source>
        <dbReference type="EMBL" id="CAL1357356.1"/>
    </source>
</evidence>
<gene>
    <name evidence="5" type="ORF">LTRI10_LOCUS4995</name>
</gene>
<accession>A0AAV2CME6</accession>
<reference evidence="5 6" key="1">
    <citation type="submission" date="2024-04" db="EMBL/GenBank/DDBJ databases">
        <authorList>
            <person name="Fracassetti M."/>
        </authorList>
    </citation>
    <scope>NUCLEOTIDE SEQUENCE [LARGE SCALE GENOMIC DNA]</scope>
</reference>
<dbReference type="Proteomes" id="UP001497516">
    <property type="component" value="Chromosome 1"/>
</dbReference>
<evidence type="ECO:0000256" key="1">
    <source>
        <dbReference type="ARBA" id="ARBA00022729"/>
    </source>
</evidence>
<dbReference type="EMBL" id="OZ034813">
    <property type="protein sequence ID" value="CAL1357356.1"/>
    <property type="molecule type" value="Genomic_DNA"/>
</dbReference>
<evidence type="ECO:0000256" key="3">
    <source>
        <dbReference type="SAM" id="Phobius"/>
    </source>
</evidence>
<protein>
    <recommendedName>
        <fullName evidence="4">Gnk2-homologous domain-containing protein</fullName>
    </recommendedName>
</protein>
<dbReference type="InterPro" id="IPR038408">
    <property type="entry name" value="GNK2_sf"/>
</dbReference>
<keyword evidence="3" id="KW-0472">Membrane</keyword>